<dbReference type="Proteomes" id="UP000473571">
    <property type="component" value="Unassembled WGS sequence"/>
</dbReference>
<comment type="caution">
    <text evidence="1">The sequence shown here is derived from an EMBL/GenBank/DDBJ whole genome shotgun (WGS) entry which is preliminary data.</text>
</comment>
<dbReference type="EMBL" id="VZOL01000033">
    <property type="protein sequence ID" value="KAB0685220.1"/>
    <property type="molecule type" value="Genomic_DNA"/>
</dbReference>
<dbReference type="AlphaFoldDB" id="A0A6P2LBK8"/>
<keyword evidence="1" id="KW-0223">Dioxygenase</keyword>
<dbReference type="InterPro" id="IPR029068">
    <property type="entry name" value="Glyas_Bleomycin-R_OHBP_Dase"/>
</dbReference>
<protein>
    <submittedName>
        <fullName evidence="1">Biphenyl-2,3-diol 1,2-dioxygenase</fullName>
    </submittedName>
</protein>
<proteinExistence type="predicted"/>
<evidence type="ECO:0000313" key="2">
    <source>
        <dbReference type="Proteomes" id="UP000473571"/>
    </source>
</evidence>
<evidence type="ECO:0000313" key="1">
    <source>
        <dbReference type="EMBL" id="KAB0685220.1"/>
    </source>
</evidence>
<dbReference type="InterPro" id="IPR037523">
    <property type="entry name" value="VOC_core"/>
</dbReference>
<dbReference type="Pfam" id="PF00903">
    <property type="entry name" value="Glyoxalase"/>
    <property type="match status" value="1"/>
</dbReference>
<reference evidence="1 2" key="1">
    <citation type="submission" date="2019-09" db="EMBL/GenBank/DDBJ databases">
        <title>Draft genome sequences of 48 bacterial type strains from the CCUG.</title>
        <authorList>
            <person name="Tunovic T."/>
            <person name="Pineiro-Iglesias B."/>
            <person name="Unosson C."/>
            <person name="Inganas E."/>
            <person name="Ohlen M."/>
            <person name="Cardew S."/>
            <person name="Jensie-Markopoulos S."/>
            <person name="Salva-Serra F."/>
            <person name="Jaen-Luchoro D."/>
            <person name="Karlsson R."/>
            <person name="Svensson-Stadler L."/>
            <person name="Chun J."/>
            <person name="Moore E."/>
        </authorList>
    </citation>
    <scope>NUCLEOTIDE SEQUENCE [LARGE SCALE GENOMIC DNA]</scope>
    <source>
        <strain evidence="1 2">CCUG 65687</strain>
    </source>
</reference>
<dbReference type="InterPro" id="IPR004360">
    <property type="entry name" value="Glyas_Fos-R_dOase_dom"/>
</dbReference>
<organism evidence="1 2">
    <name type="scientific">Burkholderia territorii</name>
    <dbReference type="NCBI Taxonomy" id="1503055"/>
    <lineage>
        <taxon>Bacteria</taxon>
        <taxon>Pseudomonadati</taxon>
        <taxon>Pseudomonadota</taxon>
        <taxon>Betaproteobacteria</taxon>
        <taxon>Burkholderiales</taxon>
        <taxon>Burkholderiaceae</taxon>
        <taxon>Burkholderia</taxon>
        <taxon>Burkholderia cepacia complex</taxon>
    </lineage>
</organism>
<dbReference type="SUPFAM" id="SSF54593">
    <property type="entry name" value="Glyoxalase/Bleomycin resistance protein/Dihydroxybiphenyl dioxygenase"/>
    <property type="match status" value="1"/>
</dbReference>
<accession>A0A6P2LBK8</accession>
<dbReference type="GO" id="GO:0051213">
    <property type="term" value="F:dioxygenase activity"/>
    <property type="evidence" value="ECO:0007669"/>
    <property type="project" value="UniProtKB-KW"/>
</dbReference>
<keyword evidence="1" id="KW-0560">Oxidoreductase</keyword>
<dbReference type="PROSITE" id="PS51819">
    <property type="entry name" value="VOC"/>
    <property type="match status" value="1"/>
</dbReference>
<gene>
    <name evidence="1" type="ORF">F7R13_05350</name>
</gene>
<sequence>MNTDITIRPKLQHFGLVTGNLDAMTGWYQQVLGMTVNYRFGNEGDAPGGPQGGPPFRAAFVSNDEVHHRIVFFEVPGFVPDAGPRAGMQHVAFEYRTFDDLLGTYVRLKSLGILPSFAAEEGFQTVFNYADPDGNAVELNVNNYGNDWTATEHMRNPPKGHAQRILIDPEKLVAARLAGVTPEQIHERIFAGEFAQARQHHGPRHTGTGRA</sequence>
<dbReference type="RefSeq" id="WP_059945112.1">
    <property type="nucleotide sequence ID" value="NZ_CABVPO010000018.1"/>
</dbReference>
<name>A0A6P2LBK8_9BURK</name>
<dbReference type="Gene3D" id="3.10.180.10">
    <property type="entry name" value="2,3-Dihydroxybiphenyl 1,2-Dioxygenase, domain 1"/>
    <property type="match status" value="1"/>
</dbReference>